<dbReference type="PANTHER" id="PTHR35175">
    <property type="entry name" value="DUF1289 DOMAIN-CONTAINING PROTEIN"/>
    <property type="match status" value="1"/>
</dbReference>
<evidence type="ECO:0000313" key="1">
    <source>
        <dbReference type="EMBL" id="GGX94899.1"/>
    </source>
</evidence>
<dbReference type="PANTHER" id="PTHR35175:SF2">
    <property type="entry name" value="DUF1289 DOMAIN-CONTAINING PROTEIN"/>
    <property type="match status" value="1"/>
</dbReference>
<gene>
    <name evidence="1" type="ORF">GCM10007160_23010</name>
</gene>
<dbReference type="Proteomes" id="UP000653056">
    <property type="component" value="Unassembled WGS sequence"/>
</dbReference>
<dbReference type="RefSeq" id="WP_189469309.1">
    <property type="nucleotide sequence ID" value="NZ_BMXS01000011.1"/>
</dbReference>
<name>A0ABQ2YWH7_9GAMM</name>
<sequence>MSDATPPQRIASPCTGVCRLPTGGHYCLGCHRTLDEIAAWSSLSDAERHAIMNELPQRKGSNHSE</sequence>
<keyword evidence="2" id="KW-1185">Reference proteome</keyword>
<dbReference type="EMBL" id="BMXS01000011">
    <property type="protein sequence ID" value="GGX94899.1"/>
    <property type="molecule type" value="Genomic_DNA"/>
</dbReference>
<proteinExistence type="predicted"/>
<evidence type="ECO:0000313" key="2">
    <source>
        <dbReference type="Proteomes" id="UP000653056"/>
    </source>
</evidence>
<organism evidence="1 2">
    <name type="scientific">Litchfieldella qijiaojingensis</name>
    <dbReference type="NCBI Taxonomy" id="980347"/>
    <lineage>
        <taxon>Bacteria</taxon>
        <taxon>Pseudomonadati</taxon>
        <taxon>Pseudomonadota</taxon>
        <taxon>Gammaproteobacteria</taxon>
        <taxon>Oceanospirillales</taxon>
        <taxon>Halomonadaceae</taxon>
        <taxon>Litchfieldella</taxon>
    </lineage>
</organism>
<dbReference type="InterPro" id="IPR010710">
    <property type="entry name" value="DUF1289"/>
</dbReference>
<comment type="caution">
    <text evidence="1">The sequence shown here is derived from an EMBL/GenBank/DDBJ whole genome shotgun (WGS) entry which is preliminary data.</text>
</comment>
<protein>
    <submittedName>
        <fullName evidence="1">Fe-S oxidoreductase</fullName>
    </submittedName>
</protein>
<dbReference type="Pfam" id="PF06945">
    <property type="entry name" value="DUF1289"/>
    <property type="match status" value="1"/>
</dbReference>
<accession>A0ABQ2YWH7</accession>
<reference evidence="2" key="1">
    <citation type="journal article" date="2019" name="Int. J. Syst. Evol. Microbiol.">
        <title>The Global Catalogue of Microorganisms (GCM) 10K type strain sequencing project: providing services to taxonomists for standard genome sequencing and annotation.</title>
        <authorList>
            <consortium name="The Broad Institute Genomics Platform"/>
            <consortium name="The Broad Institute Genome Sequencing Center for Infectious Disease"/>
            <person name="Wu L."/>
            <person name="Ma J."/>
        </authorList>
    </citation>
    <scope>NUCLEOTIDE SEQUENCE [LARGE SCALE GENOMIC DNA]</scope>
    <source>
        <strain evidence="2">KCTC 22228</strain>
    </source>
</reference>